<proteinExistence type="inferred from homology"/>
<name>A0A5B2W4W6_9BACT</name>
<evidence type="ECO:0000313" key="8">
    <source>
        <dbReference type="Proteomes" id="UP000324611"/>
    </source>
</evidence>
<dbReference type="SFLD" id="SFLDS00005">
    <property type="entry name" value="Isoprenoid_Synthase_Type_I"/>
    <property type="match status" value="1"/>
</dbReference>
<accession>A0A5B2W4W6</accession>
<gene>
    <name evidence="7" type="ORF">F0L74_05250</name>
</gene>
<dbReference type="InterPro" id="IPR000092">
    <property type="entry name" value="Polyprenyl_synt"/>
</dbReference>
<sequence>MPSFELLLAEFENQFKDRLFPSTPANLYNAIAYVLDNRGKRIRPVLCLMGNVLTGPLQLDAFQAANAIELYHNFALVHDDVIDRTPLRRGKPAVHIRYNTPTAILTGDTILLYAYEYLNRIQGRYKHKVMQTFNEAARAVCEGQQMDLDMETLPLQSIAYQDYLQMITLKTAVLVAASLQIGAIIGGAFTDDQEHLYAFGKYLGTAFQVQDDYLDAFGDFRKTGKQPGDDIITNKKTFLLVKAYELCNNAQKSLLQELLALPIADKIPAVLQLYKDCKVGDWALKEKDRLQHLALQHLESMSVPAVNKRPLLELATLLLNRQY</sequence>
<organism evidence="7 8">
    <name type="scientific">Chitinophaga agrisoli</name>
    <dbReference type="NCBI Taxonomy" id="2607653"/>
    <lineage>
        <taxon>Bacteria</taxon>
        <taxon>Pseudomonadati</taxon>
        <taxon>Bacteroidota</taxon>
        <taxon>Chitinophagia</taxon>
        <taxon>Chitinophagales</taxon>
        <taxon>Chitinophagaceae</taxon>
        <taxon>Chitinophaga</taxon>
    </lineage>
</organism>
<evidence type="ECO:0000256" key="1">
    <source>
        <dbReference type="ARBA" id="ARBA00001946"/>
    </source>
</evidence>
<dbReference type="PROSITE" id="PS00723">
    <property type="entry name" value="POLYPRENYL_SYNTHASE_1"/>
    <property type="match status" value="1"/>
</dbReference>
<comment type="similarity">
    <text evidence="2 6">Belongs to the FPP/GGPP synthase family.</text>
</comment>
<dbReference type="GO" id="GO:0004659">
    <property type="term" value="F:prenyltransferase activity"/>
    <property type="evidence" value="ECO:0007669"/>
    <property type="project" value="InterPro"/>
</dbReference>
<dbReference type="GO" id="GO:0008299">
    <property type="term" value="P:isoprenoid biosynthetic process"/>
    <property type="evidence" value="ECO:0007669"/>
    <property type="project" value="InterPro"/>
</dbReference>
<evidence type="ECO:0000256" key="2">
    <source>
        <dbReference type="ARBA" id="ARBA00006706"/>
    </source>
</evidence>
<dbReference type="CDD" id="cd00685">
    <property type="entry name" value="Trans_IPPS_HT"/>
    <property type="match status" value="1"/>
</dbReference>
<evidence type="ECO:0000256" key="4">
    <source>
        <dbReference type="ARBA" id="ARBA00022723"/>
    </source>
</evidence>
<dbReference type="SUPFAM" id="SSF48576">
    <property type="entry name" value="Terpenoid synthases"/>
    <property type="match status" value="1"/>
</dbReference>
<reference evidence="7 8" key="1">
    <citation type="submission" date="2019-09" db="EMBL/GenBank/DDBJ databases">
        <title>Chitinophaga ginsengihumi sp. nov., isolated from soil of ginseng rhizosphere.</title>
        <authorList>
            <person name="Lee J."/>
        </authorList>
    </citation>
    <scope>NUCLEOTIDE SEQUENCE [LARGE SCALE GENOMIC DNA]</scope>
    <source>
        <strain evidence="7 8">BN140078</strain>
    </source>
</reference>
<reference evidence="7 8" key="2">
    <citation type="submission" date="2019-09" db="EMBL/GenBank/DDBJ databases">
        <authorList>
            <person name="Jin C."/>
        </authorList>
    </citation>
    <scope>NUCLEOTIDE SEQUENCE [LARGE SCALE GENOMIC DNA]</scope>
    <source>
        <strain evidence="7 8">BN140078</strain>
    </source>
</reference>
<dbReference type="InterPro" id="IPR008949">
    <property type="entry name" value="Isoprenoid_synthase_dom_sf"/>
</dbReference>
<dbReference type="PANTHER" id="PTHR12001:SF85">
    <property type="entry name" value="SHORT CHAIN ISOPRENYL DIPHOSPHATE SYNTHASE"/>
    <property type="match status" value="1"/>
</dbReference>
<dbReference type="InterPro" id="IPR033749">
    <property type="entry name" value="Polyprenyl_synt_CS"/>
</dbReference>
<dbReference type="PROSITE" id="PS00444">
    <property type="entry name" value="POLYPRENYL_SYNTHASE_2"/>
    <property type="match status" value="1"/>
</dbReference>
<comment type="caution">
    <text evidence="7">The sequence shown here is derived from an EMBL/GenBank/DDBJ whole genome shotgun (WGS) entry which is preliminary data.</text>
</comment>
<dbReference type="SFLD" id="SFLDG01017">
    <property type="entry name" value="Polyprenyl_Transferase_Like"/>
    <property type="match status" value="1"/>
</dbReference>
<dbReference type="EMBL" id="VUOC01000001">
    <property type="protein sequence ID" value="KAA2245848.1"/>
    <property type="molecule type" value="Genomic_DNA"/>
</dbReference>
<evidence type="ECO:0000256" key="3">
    <source>
        <dbReference type="ARBA" id="ARBA00022679"/>
    </source>
</evidence>
<dbReference type="Proteomes" id="UP000324611">
    <property type="component" value="Unassembled WGS sequence"/>
</dbReference>
<dbReference type="GO" id="GO:0046872">
    <property type="term" value="F:metal ion binding"/>
    <property type="evidence" value="ECO:0007669"/>
    <property type="project" value="UniProtKB-KW"/>
</dbReference>
<keyword evidence="5" id="KW-0460">Magnesium</keyword>
<evidence type="ECO:0000313" key="7">
    <source>
        <dbReference type="EMBL" id="KAA2245848.1"/>
    </source>
</evidence>
<dbReference type="AlphaFoldDB" id="A0A5B2W4W6"/>
<keyword evidence="3 6" id="KW-0808">Transferase</keyword>
<comment type="cofactor">
    <cofactor evidence="1">
        <name>Mg(2+)</name>
        <dbReference type="ChEBI" id="CHEBI:18420"/>
    </cofactor>
</comment>
<dbReference type="Gene3D" id="1.10.600.10">
    <property type="entry name" value="Farnesyl Diphosphate Synthase"/>
    <property type="match status" value="1"/>
</dbReference>
<keyword evidence="4" id="KW-0479">Metal-binding</keyword>
<evidence type="ECO:0000256" key="5">
    <source>
        <dbReference type="ARBA" id="ARBA00022842"/>
    </source>
</evidence>
<evidence type="ECO:0000256" key="6">
    <source>
        <dbReference type="RuleBase" id="RU004466"/>
    </source>
</evidence>
<dbReference type="Pfam" id="PF00348">
    <property type="entry name" value="polyprenyl_synt"/>
    <property type="match status" value="1"/>
</dbReference>
<dbReference type="PANTHER" id="PTHR12001">
    <property type="entry name" value="GERANYLGERANYL PYROPHOSPHATE SYNTHASE"/>
    <property type="match status" value="1"/>
</dbReference>
<protein>
    <submittedName>
        <fullName evidence="7">Polyprenyl synthetase family protein</fullName>
    </submittedName>
</protein>
<keyword evidence="8" id="KW-1185">Reference proteome</keyword>